<evidence type="ECO:0000313" key="2">
    <source>
        <dbReference type="EMBL" id="KAF9608791.1"/>
    </source>
</evidence>
<feature type="compositionally biased region" description="Pro residues" evidence="1">
    <location>
        <begin position="21"/>
        <end position="30"/>
    </location>
</feature>
<sequence>MLGPSYIKDTTTPISPAQTPFSPPPPPPPRPIDEIEDDEGYRRTHSSEDEEDHVIANKLDFIDFIGLTDNIIDVGEGSEQSVNKPSVWEVEMEWPNIDILRVDIKDFCIANRFAGDLIKNDQLRIRVVCLGEDRKKVKCPWVAYFRRDDDGFTMSLNTVKTLHICQTDCDMLNRMANANWVVIKIQDQMKIHESNGLSTIAKVWQMIGIVCVHTVRVLLPRRVEWVEYCSSYFWGSEYKLAYTSNVKLMKDVKDWPKPDPTKHVKPRPLVRGIGRPRKERMRAEDENEN</sequence>
<comment type="caution">
    <text evidence="2">The sequence shown here is derived from an EMBL/GenBank/DDBJ whole genome shotgun (WGS) entry which is preliminary data.</text>
</comment>
<proteinExistence type="predicted"/>
<dbReference type="EMBL" id="JADFTS010000004">
    <property type="protein sequence ID" value="KAF9608791.1"/>
    <property type="molecule type" value="Genomic_DNA"/>
</dbReference>
<feature type="region of interest" description="Disordered" evidence="1">
    <location>
        <begin position="255"/>
        <end position="289"/>
    </location>
</feature>
<gene>
    <name evidence="2" type="ORF">IFM89_011560</name>
</gene>
<evidence type="ECO:0000256" key="1">
    <source>
        <dbReference type="SAM" id="MobiDB-lite"/>
    </source>
</evidence>
<keyword evidence="3" id="KW-1185">Reference proteome</keyword>
<evidence type="ECO:0000313" key="3">
    <source>
        <dbReference type="Proteomes" id="UP000631114"/>
    </source>
</evidence>
<dbReference type="Proteomes" id="UP000631114">
    <property type="component" value="Unassembled WGS sequence"/>
</dbReference>
<feature type="compositionally biased region" description="Basic residues" evidence="1">
    <location>
        <begin position="263"/>
        <end position="280"/>
    </location>
</feature>
<evidence type="ECO:0008006" key="4">
    <source>
        <dbReference type="Google" id="ProtNLM"/>
    </source>
</evidence>
<protein>
    <recommendedName>
        <fullName evidence="4">Transposase MuDR plant domain-containing protein</fullName>
    </recommendedName>
</protein>
<organism evidence="2 3">
    <name type="scientific">Coptis chinensis</name>
    <dbReference type="NCBI Taxonomy" id="261450"/>
    <lineage>
        <taxon>Eukaryota</taxon>
        <taxon>Viridiplantae</taxon>
        <taxon>Streptophyta</taxon>
        <taxon>Embryophyta</taxon>
        <taxon>Tracheophyta</taxon>
        <taxon>Spermatophyta</taxon>
        <taxon>Magnoliopsida</taxon>
        <taxon>Ranunculales</taxon>
        <taxon>Ranunculaceae</taxon>
        <taxon>Coptidoideae</taxon>
        <taxon>Coptis</taxon>
    </lineage>
</organism>
<name>A0A835HZY5_9MAGN</name>
<feature type="region of interest" description="Disordered" evidence="1">
    <location>
        <begin position="1"/>
        <end position="49"/>
    </location>
</feature>
<accession>A0A835HZY5</accession>
<reference evidence="2 3" key="1">
    <citation type="submission" date="2020-10" db="EMBL/GenBank/DDBJ databases">
        <title>The Coptis chinensis genome and diversification of protoberbering-type alkaloids.</title>
        <authorList>
            <person name="Wang B."/>
            <person name="Shu S."/>
            <person name="Song C."/>
            <person name="Liu Y."/>
        </authorList>
    </citation>
    <scope>NUCLEOTIDE SEQUENCE [LARGE SCALE GENOMIC DNA]</scope>
    <source>
        <strain evidence="2">HL-2020</strain>
        <tissue evidence="2">Leaf</tissue>
    </source>
</reference>
<dbReference type="AlphaFoldDB" id="A0A835HZY5"/>